<reference evidence="1 2" key="1">
    <citation type="journal article" date="2016" name="Genome Announc.">
        <title>Draft Genome Sequence of the Thermotolerant Cyanobacterium Desertifilum sp. IPPAS B-1220.</title>
        <authorList>
            <person name="Mironov K.S."/>
            <person name="Sinetova M.A."/>
            <person name="Bolatkhan K."/>
            <person name="Zayadan B.K."/>
            <person name="Ustinova V.V."/>
            <person name="Kupriyanova E.V."/>
            <person name="Skrypnik A.N."/>
            <person name="Gogoleva N.E."/>
            <person name="Gogolev Y.V."/>
            <person name="Los D.A."/>
        </authorList>
    </citation>
    <scope>NUCLEOTIDE SEQUENCE [LARGE SCALE GENOMIC DNA]</scope>
    <source>
        <strain evidence="1 2">IPPAS B-1220</strain>
    </source>
</reference>
<dbReference type="EMBL" id="CP182909">
    <property type="protein sequence ID" value="XPM65587.1"/>
    <property type="molecule type" value="Genomic_DNA"/>
</dbReference>
<protein>
    <submittedName>
        <fullName evidence="1">GNAT family N-acetyltransferase</fullName>
        <ecNumber evidence="1">2.3.-.-</ecNumber>
    </submittedName>
</protein>
<evidence type="ECO:0000313" key="1">
    <source>
        <dbReference type="EMBL" id="XPM65587.1"/>
    </source>
</evidence>
<organism evidence="1 2">
    <name type="scientific">Desertifilum tharense IPPAS B-1220</name>
    <dbReference type="NCBI Taxonomy" id="1781255"/>
    <lineage>
        <taxon>Bacteria</taxon>
        <taxon>Bacillati</taxon>
        <taxon>Cyanobacteriota</taxon>
        <taxon>Cyanophyceae</taxon>
        <taxon>Desertifilales</taxon>
        <taxon>Desertifilaceae</taxon>
        <taxon>Desertifilum</taxon>
    </lineage>
</organism>
<name>A0ACD5GXU0_9CYAN</name>
<proteinExistence type="predicted"/>
<keyword evidence="2" id="KW-1185">Reference proteome</keyword>
<keyword evidence="1" id="KW-0808">Transferase</keyword>
<dbReference type="Proteomes" id="UP000095472">
    <property type="component" value="Chromosome"/>
</dbReference>
<keyword evidence="1" id="KW-0012">Acyltransferase</keyword>
<accession>A0ACD5GXU0</accession>
<dbReference type="EC" id="2.3.-.-" evidence="1"/>
<evidence type="ECO:0000313" key="2">
    <source>
        <dbReference type="Proteomes" id="UP000095472"/>
    </source>
</evidence>
<sequence>MGRRTYNAEQVAVWSAYPQDLEQFRTLLGIGLTLVAVEDTQFAAFGQLHPLNHIAFLYTASRYGKKGYATAIYQQLEAYAKMQGCDRLTTEASRISKFFFLKMGFAVVEPEMVERQGVQFERFKMEKQLG</sequence>
<gene>
    <name evidence="1" type="ORF">BH720_008045</name>
</gene>